<evidence type="ECO:0000256" key="3">
    <source>
        <dbReference type="ARBA" id="ARBA00022741"/>
    </source>
</evidence>
<dbReference type="Gene3D" id="3.30.200.20">
    <property type="entry name" value="Phosphorylase Kinase, domain 1"/>
    <property type="match status" value="1"/>
</dbReference>
<dbReference type="InterPro" id="IPR011009">
    <property type="entry name" value="Kinase-like_dom_sf"/>
</dbReference>
<keyword evidence="10" id="KW-1185">Reference proteome</keyword>
<dbReference type="GO" id="GO:0004674">
    <property type="term" value="F:protein serine/threonine kinase activity"/>
    <property type="evidence" value="ECO:0007669"/>
    <property type="project" value="UniProtKB-KW"/>
</dbReference>
<name>S3CL72_GLAL2</name>
<reference evidence="9 10" key="1">
    <citation type="journal article" date="2013" name="BMC Genomics">
        <title>Genomics-driven discovery of the pneumocandin biosynthetic gene cluster in the fungus Glarea lozoyensis.</title>
        <authorList>
            <person name="Chen L."/>
            <person name="Yue Q."/>
            <person name="Zhang X."/>
            <person name="Xiang M."/>
            <person name="Wang C."/>
            <person name="Li S."/>
            <person name="Che Y."/>
            <person name="Ortiz-Lopez F.J."/>
            <person name="Bills G.F."/>
            <person name="Liu X."/>
            <person name="An Z."/>
        </authorList>
    </citation>
    <scope>NUCLEOTIDE SEQUENCE [LARGE SCALE GENOMIC DNA]</scope>
    <source>
        <strain evidence="10">ATCC 20868 / MF5171</strain>
    </source>
</reference>
<feature type="domain" description="Protein kinase" evidence="8">
    <location>
        <begin position="47"/>
        <end position="386"/>
    </location>
</feature>
<feature type="binding site" evidence="6">
    <location>
        <position position="76"/>
    </location>
    <ligand>
        <name>ATP</name>
        <dbReference type="ChEBI" id="CHEBI:30616"/>
    </ligand>
</feature>
<dbReference type="GO" id="GO:0005524">
    <property type="term" value="F:ATP binding"/>
    <property type="evidence" value="ECO:0007669"/>
    <property type="project" value="UniProtKB-UniRule"/>
</dbReference>
<dbReference type="SMART" id="SM00220">
    <property type="entry name" value="S_TKc"/>
    <property type="match status" value="1"/>
</dbReference>
<dbReference type="eggNOG" id="KOG1290">
    <property type="taxonomic scope" value="Eukaryota"/>
</dbReference>
<evidence type="ECO:0000313" key="10">
    <source>
        <dbReference type="Proteomes" id="UP000016922"/>
    </source>
</evidence>
<dbReference type="SUPFAM" id="SSF56112">
    <property type="entry name" value="Protein kinase-like (PK-like)"/>
    <property type="match status" value="1"/>
</dbReference>
<evidence type="ECO:0000256" key="7">
    <source>
        <dbReference type="SAM" id="MobiDB-lite"/>
    </source>
</evidence>
<dbReference type="PROSITE" id="PS00107">
    <property type="entry name" value="PROTEIN_KINASE_ATP"/>
    <property type="match status" value="1"/>
</dbReference>
<evidence type="ECO:0000256" key="4">
    <source>
        <dbReference type="ARBA" id="ARBA00022777"/>
    </source>
</evidence>
<evidence type="ECO:0000256" key="2">
    <source>
        <dbReference type="ARBA" id="ARBA00022679"/>
    </source>
</evidence>
<sequence length="395" mass="44941">MSADYGDLISDSDSDACEISSESEPADRYYDGTYYPICIGDVLHTRYRIIHKLGWGGFSTVWLARDEQTNEDVALKVLVAGSDGEKEYEVQKWVKESIEEGKREGLVLYKDAFQVQGMREEHRVLVMDVVGPNLDMTLLRMLLESHIKVRMKAARQLLVTLKVLHGCGIVHGDLNEGAVMWKMQYPSPSNTTAIYQHLGRPQRLQLWDLWKKGEHVRPLDVPSHLLTDQIFLGDFGEAIKDGAEVECKIKSPAQFCAPERYHGQNPSCASDMWGYMCILGLLYLDFNPLFGRAGSGMIREWTAALGPFPEGWKGRYEGFDEDWEDGWYDQTRRSDPMIDLKSDIARRSVQIDGAEQALVKSVFLKVFRYESKDRLTASELLEDPEFNVLMGIYGC</sequence>
<dbReference type="OMA" id="KGPSICT"/>
<dbReference type="AlphaFoldDB" id="S3CL72"/>
<keyword evidence="2" id="KW-0808">Transferase</keyword>
<evidence type="ECO:0000256" key="5">
    <source>
        <dbReference type="ARBA" id="ARBA00022840"/>
    </source>
</evidence>
<feature type="region of interest" description="Disordered" evidence="7">
    <location>
        <begin position="1"/>
        <end position="22"/>
    </location>
</feature>
<keyword evidence="4 9" id="KW-0418">Kinase</keyword>
<evidence type="ECO:0000256" key="1">
    <source>
        <dbReference type="ARBA" id="ARBA00022527"/>
    </source>
</evidence>
<proteinExistence type="predicted"/>
<evidence type="ECO:0000313" key="9">
    <source>
        <dbReference type="EMBL" id="EPE26510.1"/>
    </source>
</evidence>
<dbReference type="Pfam" id="PF00069">
    <property type="entry name" value="Pkinase"/>
    <property type="match status" value="1"/>
</dbReference>
<dbReference type="PANTHER" id="PTHR45646:SF11">
    <property type="entry name" value="SERINE_THREONINE-PROTEIN KINASE DOA"/>
    <property type="match status" value="1"/>
</dbReference>
<dbReference type="GO" id="GO:0043484">
    <property type="term" value="P:regulation of RNA splicing"/>
    <property type="evidence" value="ECO:0007669"/>
    <property type="project" value="TreeGrafter"/>
</dbReference>
<keyword evidence="3 6" id="KW-0547">Nucleotide-binding</keyword>
<dbReference type="InterPro" id="IPR051175">
    <property type="entry name" value="CLK_kinases"/>
</dbReference>
<keyword evidence="1" id="KW-0723">Serine/threonine-protein kinase</keyword>
<dbReference type="KEGG" id="glz:GLAREA_02423"/>
<dbReference type="HOGENOM" id="CLU_000288_81_4_1"/>
<dbReference type="OrthoDB" id="5979581at2759"/>
<evidence type="ECO:0000259" key="8">
    <source>
        <dbReference type="PROSITE" id="PS50011"/>
    </source>
</evidence>
<dbReference type="GeneID" id="19461480"/>
<dbReference type="InterPro" id="IPR000719">
    <property type="entry name" value="Prot_kinase_dom"/>
</dbReference>
<evidence type="ECO:0000256" key="6">
    <source>
        <dbReference type="PROSITE-ProRule" id="PRU10141"/>
    </source>
</evidence>
<organism evidence="9 10">
    <name type="scientific">Glarea lozoyensis (strain ATCC 20868 / MF5171)</name>
    <dbReference type="NCBI Taxonomy" id="1116229"/>
    <lineage>
        <taxon>Eukaryota</taxon>
        <taxon>Fungi</taxon>
        <taxon>Dikarya</taxon>
        <taxon>Ascomycota</taxon>
        <taxon>Pezizomycotina</taxon>
        <taxon>Leotiomycetes</taxon>
        <taxon>Helotiales</taxon>
        <taxon>Helotiaceae</taxon>
        <taxon>Glarea</taxon>
    </lineage>
</organism>
<dbReference type="Gene3D" id="1.10.510.10">
    <property type="entry name" value="Transferase(Phosphotransferase) domain 1"/>
    <property type="match status" value="1"/>
</dbReference>
<dbReference type="InterPro" id="IPR017441">
    <property type="entry name" value="Protein_kinase_ATP_BS"/>
</dbReference>
<protein>
    <submittedName>
        <fullName evidence="9">Protein kinase-like (PK-like)</fullName>
    </submittedName>
</protein>
<accession>S3CL72</accession>
<dbReference type="Proteomes" id="UP000016922">
    <property type="component" value="Unassembled WGS sequence"/>
</dbReference>
<gene>
    <name evidence="9" type="ORF">GLAREA_02423</name>
</gene>
<dbReference type="EMBL" id="KE145370">
    <property type="protein sequence ID" value="EPE26510.1"/>
    <property type="molecule type" value="Genomic_DNA"/>
</dbReference>
<keyword evidence="5 6" id="KW-0067">ATP-binding</keyword>
<dbReference type="PANTHER" id="PTHR45646">
    <property type="entry name" value="SERINE/THREONINE-PROTEIN KINASE DOA-RELATED"/>
    <property type="match status" value="1"/>
</dbReference>
<dbReference type="GO" id="GO:0005634">
    <property type="term" value="C:nucleus"/>
    <property type="evidence" value="ECO:0007669"/>
    <property type="project" value="TreeGrafter"/>
</dbReference>
<dbReference type="PROSITE" id="PS50011">
    <property type="entry name" value="PROTEIN_KINASE_DOM"/>
    <property type="match status" value="1"/>
</dbReference>
<dbReference type="RefSeq" id="XP_008085700.1">
    <property type="nucleotide sequence ID" value="XM_008087509.1"/>
</dbReference>